<name>A0A2T7PR80_POMCA</name>
<evidence type="ECO:0000256" key="6">
    <source>
        <dbReference type="SAM" id="SignalP"/>
    </source>
</evidence>
<dbReference type="GO" id="GO:0005524">
    <property type="term" value="F:ATP binding"/>
    <property type="evidence" value="ECO:0007669"/>
    <property type="project" value="InterPro"/>
</dbReference>
<dbReference type="SUPFAM" id="SSF55186">
    <property type="entry name" value="ThrRS/AlaRS common domain"/>
    <property type="match status" value="1"/>
</dbReference>
<dbReference type="FunFam" id="2.40.30.130:FF:000003">
    <property type="entry name" value="alanyl-tRNA editing protein Aarsd1"/>
    <property type="match status" value="1"/>
</dbReference>
<comment type="caution">
    <text evidence="8">The sequence shown here is derived from an EMBL/GenBank/DDBJ whole genome shotgun (WGS) entry which is preliminary data.</text>
</comment>
<dbReference type="GO" id="GO:0046872">
    <property type="term" value="F:metal ion binding"/>
    <property type="evidence" value="ECO:0007669"/>
    <property type="project" value="UniProtKB-KW"/>
</dbReference>
<dbReference type="PANTHER" id="PTHR43462:SF1">
    <property type="entry name" value="ALANYL-TRNA EDITING PROTEIN AARSD1"/>
    <property type="match status" value="1"/>
</dbReference>
<dbReference type="EMBL" id="PZQS01000002">
    <property type="protein sequence ID" value="PVD35931.1"/>
    <property type="molecule type" value="Genomic_DNA"/>
</dbReference>
<dbReference type="GO" id="GO:0003676">
    <property type="term" value="F:nucleic acid binding"/>
    <property type="evidence" value="ECO:0007669"/>
    <property type="project" value="InterPro"/>
</dbReference>
<comment type="similarity">
    <text evidence="3">Belongs to the class-II aminoacyl-tRNA synthetase family. Alax-L subfamily.</text>
</comment>
<evidence type="ECO:0000259" key="7">
    <source>
        <dbReference type="PROSITE" id="PS50860"/>
    </source>
</evidence>
<evidence type="ECO:0000256" key="1">
    <source>
        <dbReference type="ARBA" id="ARBA00001947"/>
    </source>
</evidence>
<dbReference type="PANTHER" id="PTHR43462">
    <property type="entry name" value="ALANYL-TRNA EDITING PROTEIN"/>
    <property type="match status" value="1"/>
</dbReference>
<keyword evidence="4" id="KW-0479">Metal-binding</keyword>
<protein>
    <recommendedName>
        <fullName evidence="7">Alanyl-transfer RNA synthetases family profile domain-containing protein</fullName>
    </recommendedName>
</protein>
<comment type="subcellular location">
    <subcellularLocation>
        <location evidence="2">Cytoplasm</location>
    </subcellularLocation>
</comment>
<dbReference type="GO" id="GO:0006419">
    <property type="term" value="P:alanyl-tRNA aminoacylation"/>
    <property type="evidence" value="ECO:0007669"/>
    <property type="project" value="InterPro"/>
</dbReference>
<sequence length="376" mass="41665">MYSLVRHLCFPILYLLSVQFTTQVTSCEPVHLVLTANGKKNKVNCFQVILKDTILFPEGGGQPDDRGTINSVEVIKVERKGASAVHYALSEFPVGSEVTVKVDWQRRFDHMQQHTAQHLITGIADSLFGFKTTSWYLGDPIVSIELDTTSVSKEQLDEIERVVNEKIRAAIPVTPHLYPDKEDPKLSQFRARGLPDDHEGPVRVLEIQDIDTTLCCGTHVANLSHLQLCQSLLKEMAQMEAAVYKLQSQKEPVFCHFRKDADGDYMSILVSNILEVNKDAICFVCVGDEKESGLFTLVGPAQIVADLSPKMQYLTRHDCSVSACRIAEVLEAKGAVSGGRYRGKANKMGNRAKAEKLLREQVSSLLNSSGDSNQGS</sequence>
<feature type="domain" description="Alanyl-transfer RNA synthetases family profile" evidence="7">
    <location>
        <begin position="48"/>
        <end position="226"/>
    </location>
</feature>
<comment type="cofactor">
    <cofactor evidence="1">
        <name>Zn(2+)</name>
        <dbReference type="ChEBI" id="CHEBI:29105"/>
    </cofactor>
</comment>
<accession>A0A2T7PR80</accession>
<evidence type="ECO:0000313" key="8">
    <source>
        <dbReference type="EMBL" id="PVD35931.1"/>
    </source>
</evidence>
<organism evidence="8 9">
    <name type="scientific">Pomacea canaliculata</name>
    <name type="common">Golden apple snail</name>
    <dbReference type="NCBI Taxonomy" id="400727"/>
    <lineage>
        <taxon>Eukaryota</taxon>
        <taxon>Metazoa</taxon>
        <taxon>Spiralia</taxon>
        <taxon>Lophotrochozoa</taxon>
        <taxon>Mollusca</taxon>
        <taxon>Gastropoda</taxon>
        <taxon>Caenogastropoda</taxon>
        <taxon>Architaenioglossa</taxon>
        <taxon>Ampullarioidea</taxon>
        <taxon>Ampullariidae</taxon>
        <taxon>Pomacea</taxon>
    </lineage>
</organism>
<feature type="chain" id="PRO_5015587005" description="Alanyl-transfer RNA synthetases family profile domain-containing protein" evidence="6">
    <location>
        <begin position="28"/>
        <end position="376"/>
    </location>
</feature>
<dbReference type="Pfam" id="PF07973">
    <property type="entry name" value="tRNA_SAD"/>
    <property type="match status" value="1"/>
</dbReference>
<feature type="signal peptide" evidence="6">
    <location>
        <begin position="1"/>
        <end position="27"/>
    </location>
</feature>
<dbReference type="Gene3D" id="2.40.30.130">
    <property type="match status" value="1"/>
</dbReference>
<dbReference type="STRING" id="400727.A0A2T7PR80"/>
<gene>
    <name evidence="8" type="ORF">C0Q70_02900</name>
</gene>
<evidence type="ECO:0000256" key="4">
    <source>
        <dbReference type="ARBA" id="ARBA00022723"/>
    </source>
</evidence>
<dbReference type="AlphaFoldDB" id="A0A2T7PR80"/>
<dbReference type="InterPro" id="IPR009000">
    <property type="entry name" value="Transl_B-barrel_sf"/>
</dbReference>
<reference evidence="8 9" key="1">
    <citation type="submission" date="2018-04" db="EMBL/GenBank/DDBJ databases">
        <title>The genome of golden apple snail Pomacea canaliculata provides insight into stress tolerance and invasive adaptation.</title>
        <authorList>
            <person name="Liu C."/>
            <person name="Liu B."/>
            <person name="Ren Y."/>
            <person name="Zhang Y."/>
            <person name="Wang H."/>
            <person name="Li S."/>
            <person name="Jiang F."/>
            <person name="Yin L."/>
            <person name="Zhang G."/>
            <person name="Qian W."/>
            <person name="Fan W."/>
        </authorList>
    </citation>
    <scope>NUCLEOTIDE SEQUENCE [LARGE SCALE GENOMIC DNA]</scope>
    <source>
        <strain evidence="8">SZHN2017</strain>
        <tissue evidence="8">Muscle</tissue>
    </source>
</reference>
<dbReference type="GO" id="GO:0005737">
    <property type="term" value="C:cytoplasm"/>
    <property type="evidence" value="ECO:0007669"/>
    <property type="project" value="UniProtKB-SubCell"/>
</dbReference>
<dbReference type="GO" id="GO:0004813">
    <property type="term" value="F:alanine-tRNA ligase activity"/>
    <property type="evidence" value="ECO:0007669"/>
    <property type="project" value="InterPro"/>
</dbReference>
<proteinExistence type="inferred from homology"/>
<dbReference type="InterPro" id="IPR051335">
    <property type="entry name" value="Alanyl-tRNA_Editing_Enzymes"/>
</dbReference>
<dbReference type="InterPro" id="IPR018163">
    <property type="entry name" value="Thr/Ala-tRNA-synth_IIc_edit"/>
</dbReference>
<evidence type="ECO:0000256" key="3">
    <source>
        <dbReference type="ARBA" id="ARBA00008429"/>
    </source>
</evidence>
<dbReference type="Proteomes" id="UP000245119">
    <property type="component" value="Linkage Group LG2"/>
</dbReference>
<evidence type="ECO:0000313" key="9">
    <source>
        <dbReference type="Proteomes" id="UP000245119"/>
    </source>
</evidence>
<dbReference type="InterPro" id="IPR018165">
    <property type="entry name" value="Ala-tRNA-synth_IIc_core"/>
</dbReference>
<evidence type="ECO:0000256" key="5">
    <source>
        <dbReference type="ARBA" id="ARBA00022833"/>
    </source>
</evidence>
<keyword evidence="6" id="KW-0732">Signal</keyword>
<dbReference type="InterPro" id="IPR012947">
    <property type="entry name" value="tRNA_SAD"/>
</dbReference>
<dbReference type="GO" id="GO:0002196">
    <property type="term" value="F:Ser-tRNA(Ala) deacylase activity"/>
    <property type="evidence" value="ECO:0007669"/>
    <property type="project" value="TreeGrafter"/>
</dbReference>
<dbReference type="OrthoDB" id="288942at2759"/>
<keyword evidence="5" id="KW-0862">Zinc</keyword>
<evidence type="ECO:0000256" key="2">
    <source>
        <dbReference type="ARBA" id="ARBA00004496"/>
    </source>
</evidence>
<dbReference type="Gene3D" id="3.30.980.10">
    <property type="entry name" value="Threonyl-trna Synthetase, Chain A, domain 2"/>
    <property type="match status" value="1"/>
</dbReference>
<keyword evidence="9" id="KW-1185">Reference proteome</keyword>
<dbReference type="PROSITE" id="PS50860">
    <property type="entry name" value="AA_TRNA_LIGASE_II_ALA"/>
    <property type="match status" value="1"/>
</dbReference>
<dbReference type="SUPFAM" id="SSF50447">
    <property type="entry name" value="Translation proteins"/>
    <property type="match status" value="1"/>
</dbReference>